<organism evidence="2 3">
    <name type="scientific">Methanolobus vulcani</name>
    <dbReference type="NCBI Taxonomy" id="38026"/>
    <lineage>
        <taxon>Archaea</taxon>
        <taxon>Methanobacteriati</taxon>
        <taxon>Methanobacteriota</taxon>
        <taxon>Stenosarchaea group</taxon>
        <taxon>Methanomicrobia</taxon>
        <taxon>Methanosarcinales</taxon>
        <taxon>Methanosarcinaceae</taxon>
        <taxon>Methanolobus</taxon>
    </lineage>
</organism>
<sequence>MQMLKLMRSHIFFIKLRFKIKLQNALNKCNTQLLIGKNVQVHSNIWLRIGQNSILKIGDNSFFGNGCRIECSSGANLSIGNNVNFTGYDFIACMKSVKIGSNSLIGEFTSIRDSNHSFTDLDSLINSQGYTMGEIEISEDVWIGRGSIVLPNVSIGTHSVIGANSVVNTDVAQFSVVAGVPAREIKKLK</sequence>
<dbReference type="PROSITE" id="PS00101">
    <property type="entry name" value="HEXAPEP_TRANSFERASES"/>
    <property type="match status" value="1"/>
</dbReference>
<accession>A0A7Z7FD65</accession>
<dbReference type="EMBL" id="FNCA01000001">
    <property type="protein sequence ID" value="SDF24556.1"/>
    <property type="molecule type" value="Genomic_DNA"/>
</dbReference>
<dbReference type="InterPro" id="IPR051159">
    <property type="entry name" value="Hexapeptide_acetyltransf"/>
</dbReference>
<evidence type="ECO:0000256" key="1">
    <source>
        <dbReference type="ARBA" id="ARBA00022679"/>
    </source>
</evidence>
<dbReference type="Gene3D" id="2.160.10.10">
    <property type="entry name" value="Hexapeptide repeat proteins"/>
    <property type="match status" value="1"/>
</dbReference>
<dbReference type="InterPro" id="IPR001451">
    <property type="entry name" value="Hexapep"/>
</dbReference>
<dbReference type="PANTHER" id="PTHR23416">
    <property type="entry name" value="SIALIC ACID SYNTHASE-RELATED"/>
    <property type="match status" value="1"/>
</dbReference>
<evidence type="ECO:0000313" key="2">
    <source>
        <dbReference type="EMBL" id="SDF24556.1"/>
    </source>
</evidence>
<gene>
    <name evidence="2" type="ORF">SAMN04488589_0103</name>
</gene>
<dbReference type="CDD" id="cd04647">
    <property type="entry name" value="LbH_MAT_like"/>
    <property type="match status" value="1"/>
</dbReference>
<dbReference type="PANTHER" id="PTHR23416:SF78">
    <property type="entry name" value="LIPOPOLYSACCHARIDE BIOSYNTHESIS O-ACETYL TRANSFERASE WBBJ-RELATED"/>
    <property type="match status" value="1"/>
</dbReference>
<dbReference type="Pfam" id="PF00132">
    <property type="entry name" value="Hexapep"/>
    <property type="match status" value="1"/>
</dbReference>
<proteinExistence type="predicted"/>
<dbReference type="InterPro" id="IPR011004">
    <property type="entry name" value="Trimer_LpxA-like_sf"/>
</dbReference>
<dbReference type="InterPro" id="IPR018357">
    <property type="entry name" value="Hexapep_transf_CS"/>
</dbReference>
<name>A0A7Z7FD65_9EURY</name>
<evidence type="ECO:0000313" key="3">
    <source>
        <dbReference type="Proteomes" id="UP000199259"/>
    </source>
</evidence>
<dbReference type="RefSeq" id="WP_091707759.1">
    <property type="nucleotide sequence ID" value="NZ_FNCA01000001.1"/>
</dbReference>
<reference evidence="2 3" key="1">
    <citation type="submission" date="2016-10" db="EMBL/GenBank/DDBJ databases">
        <authorList>
            <person name="Varghese N."/>
            <person name="Submissions S."/>
        </authorList>
    </citation>
    <scope>NUCLEOTIDE SEQUENCE [LARGE SCALE GENOMIC DNA]</scope>
    <source>
        <strain evidence="2 3">PL 12/M</strain>
    </source>
</reference>
<keyword evidence="1 2" id="KW-0808">Transferase</keyword>
<dbReference type="Proteomes" id="UP000199259">
    <property type="component" value="Unassembled WGS sequence"/>
</dbReference>
<dbReference type="SUPFAM" id="SSF51161">
    <property type="entry name" value="Trimeric LpxA-like enzymes"/>
    <property type="match status" value="1"/>
</dbReference>
<dbReference type="GO" id="GO:0016740">
    <property type="term" value="F:transferase activity"/>
    <property type="evidence" value="ECO:0007669"/>
    <property type="project" value="UniProtKB-KW"/>
</dbReference>
<comment type="caution">
    <text evidence="2">The sequence shown here is derived from an EMBL/GenBank/DDBJ whole genome shotgun (WGS) entry which is preliminary data.</text>
</comment>
<protein>
    <submittedName>
        <fullName evidence="2">Transferase hexapeptide (Six repeat-containing protein)</fullName>
    </submittedName>
</protein>
<dbReference type="OrthoDB" id="1475at2157"/>
<dbReference type="AlphaFoldDB" id="A0A7Z7FD65"/>
<keyword evidence="3" id="KW-1185">Reference proteome</keyword>